<evidence type="ECO:0000313" key="2">
    <source>
        <dbReference type="EMBL" id="SJZ30488.1"/>
    </source>
</evidence>
<dbReference type="Proteomes" id="UP000190625">
    <property type="component" value="Unassembled WGS sequence"/>
</dbReference>
<name>A0A1T4JK38_9FIRM</name>
<gene>
    <name evidence="2" type="ORF">SAMN02745118_00072</name>
</gene>
<sequence>MTREQLHMLIEIMELQFTVHELVLFLDTHPQSREALEDHNKYANQLRDLKMEYQREYGPIVAYHPTQKPWECAEECGPLWEYISTPWPWQIDYSY</sequence>
<evidence type="ECO:0000313" key="3">
    <source>
        <dbReference type="Proteomes" id="UP000190625"/>
    </source>
</evidence>
<keyword evidence="2" id="KW-0167">Capsid protein</keyword>
<dbReference type="STRING" id="142842.SAMN02745118_00072"/>
<dbReference type="RefSeq" id="WP_078808614.1">
    <property type="nucleotide sequence ID" value="NZ_FUWM01000003.1"/>
</dbReference>
<feature type="domain" description="Protein CotJB" evidence="1">
    <location>
        <begin position="8"/>
        <end position="90"/>
    </location>
</feature>
<reference evidence="3" key="1">
    <citation type="submission" date="2017-02" db="EMBL/GenBank/DDBJ databases">
        <authorList>
            <person name="Varghese N."/>
            <person name="Submissions S."/>
        </authorList>
    </citation>
    <scope>NUCLEOTIDE SEQUENCE [LARGE SCALE GENOMIC DNA]</scope>
    <source>
        <strain evidence="3">ATCC BAA-73</strain>
    </source>
</reference>
<dbReference type="InterPro" id="IPR016571">
    <property type="entry name" value="Spore_coat_assembly_CotJB"/>
</dbReference>
<dbReference type="OrthoDB" id="9804099at2"/>
<dbReference type="EMBL" id="FUWM01000003">
    <property type="protein sequence ID" value="SJZ30488.1"/>
    <property type="molecule type" value="Genomic_DNA"/>
</dbReference>
<evidence type="ECO:0000259" key="1">
    <source>
        <dbReference type="Pfam" id="PF12652"/>
    </source>
</evidence>
<dbReference type="PIRSF" id="PIRSF010606">
    <property type="entry name" value="Spore_coat_CotJB"/>
    <property type="match status" value="1"/>
</dbReference>
<organism evidence="2 3">
    <name type="scientific">Selenihalanaerobacter shriftii</name>
    <dbReference type="NCBI Taxonomy" id="142842"/>
    <lineage>
        <taxon>Bacteria</taxon>
        <taxon>Bacillati</taxon>
        <taxon>Bacillota</taxon>
        <taxon>Clostridia</taxon>
        <taxon>Halanaerobiales</taxon>
        <taxon>Halobacteroidaceae</taxon>
        <taxon>Selenihalanaerobacter</taxon>
    </lineage>
</organism>
<keyword evidence="3" id="KW-1185">Reference proteome</keyword>
<accession>A0A1T4JK38</accession>
<proteinExistence type="predicted"/>
<keyword evidence="2" id="KW-0946">Virion</keyword>
<protein>
    <submittedName>
        <fullName evidence="2">Spore coat protein JB</fullName>
    </submittedName>
</protein>
<dbReference type="Pfam" id="PF12652">
    <property type="entry name" value="CotJB"/>
    <property type="match status" value="1"/>
</dbReference>
<dbReference type="AlphaFoldDB" id="A0A1T4JK38"/>
<dbReference type="InterPro" id="IPR024207">
    <property type="entry name" value="CotJB_dom"/>
</dbReference>